<evidence type="ECO:0000256" key="1">
    <source>
        <dbReference type="ARBA" id="ARBA00022741"/>
    </source>
</evidence>
<dbReference type="Pfam" id="PF00196">
    <property type="entry name" value="GerE"/>
    <property type="match status" value="1"/>
</dbReference>
<dbReference type="PANTHER" id="PTHR16305">
    <property type="entry name" value="TESTICULAR SOLUBLE ADENYLYL CYCLASE"/>
    <property type="match status" value="1"/>
</dbReference>
<dbReference type="InterPro" id="IPR036388">
    <property type="entry name" value="WH-like_DNA-bd_sf"/>
</dbReference>
<dbReference type="GO" id="GO:0006355">
    <property type="term" value="P:regulation of DNA-templated transcription"/>
    <property type="evidence" value="ECO:0007669"/>
    <property type="project" value="InterPro"/>
</dbReference>
<evidence type="ECO:0000313" key="5">
    <source>
        <dbReference type="Proteomes" id="UP000466345"/>
    </source>
</evidence>
<dbReference type="Proteomes" id="UP000466345">
    <property type="component" value="Unassembled WGS sequence"/>
</dbReference>
<keyword evidence="5" id="KW-1185">Reference proteome</keyword>
<dbReference type="InterPro" id="IPR016032">
    <property type="entry name" value="Sig_transdc_resp-reg_C-effctor"/>
</dbReference>
<dbReference type="SUPFAM" id="SSF52540">
    <property type="entry name" value="P-loop containing nucleoside triphosphate hydrolases"/>
    <property type="match status" value="1"/>
</dbReference>
<keyword evidence="1" id="KW-0547">Nucleotide-binding</keyword>
<comment type="caution">
    <text evidence="4">The sequence shown here is derived from an EMBL/GenBank/DDBJ whole genome shotgun (WGS) entry which is preliminary data.</text>
</comment>
<protein>
    <recommendedName>
        <fullName evidence="3">HTH luxR-type domain-containing protein</fullName>
    </recommendedName>
</protein>
<dbReference type="GO" id="GO:0005524">
    <property type="term" value="F:ATP binding"/>
    <property type="evidence" value="ECO:0007669"/>
    <property type="project" value="UniProtKB-KW"/>
</dbReference>
<accession>A0A7K0CEU0</accession>
<gene>
    <name evidence="4" type="ORF">SRB5_21150</name>
</gene>
<evidence type="ECO:0000313" key="4">
    <source>
        <dbReference type="EMBL" id="MQY11987.1"/>
    </source>
</evidence>
<dbReference type="EMBL" id="WEGJ01000005">
    <property type="protein sequence ID" value="MQY11987.1"/>
    <property type="molecule type" value="Genomic_DNA"/>
</dbReference>
<dbReference type="RefSeq" id="WP_153451329.1">
    <property type="nucleotide sequence ID" value="NZ_WEGJ01000005.1"/>
</dbReference>
<keyword evidence="2" id="KW-0067">ATP-binding</keyword>
<dbReference type="Pfam" id="PF13191">
    <property type="entry name" value="AAA_16"/>
    <property type="match status" value="1"/>
</dbReference>
<organism evidence="4 5">
    <name type="scientific">Streptomyces smaragdinus</name>
    <dbReference type="NCBI Taxonomy" id="2585196"/>
    <lineage>
        <taxon>Bacteria</taxon>
        <taxon>Bacillati</taxon>
        <taxon>Actinomycetota</taxon>
        <taxon>Actinomycetes</taxon>
        <taxon>Kitasatosporales</taxon>
        <taxon>Streptomycetaceae</taxon>
        <taxon>Streptomyces</taxon>
    </lineage>
</organism>
<evidence type="ECO:0000256" key="2">
    <source>
        <dbReference type="ARBA" id="ARBA00022840"/>
    </source>
</evidence>
<proteinExistence type="predicted"/>
<dbReference type="OrthoDB" id="7053960at2"/>
<name>A0A7K0CEU0_9ACTN</name>
<dbReference type="GO" id="GO:0004016">
    <property type="term" value="F:adenylate cyclase activity"/>
    <property type="evidence" value="ECO:0007669"/>
    <property type="project" value="TreeGrafter"/>
</dbReference>
<dbReference type="GO" id="GO:0003677">
    <property type="term" value="F:DNA binding"/>
    <property type="evidence" value="ECO:0007669"/>
    <property type="project" value="InterPro"/>
</dbReference>
<dbReference type="GO" id="GO:0005737">
    <property type="term" value="C:cytoplasm"/>
    <property type="evidence" value="ECO:0007669"/>
    <property type="project" value="TreeGrafter"/>
</dbReference>
<dbReference type="InterPro" id="IPR041664">
    <property type="entry name" value="AAA_16"/>
</dbReference>
<feature type="domain" description="HTH luxR-type" evidence="3">
    <location>
        <begin position="847"/>
        <end position="906"/>
    </location>
</feature>
<dbReference type="InterPro" id="IPR000792">
    <property type="entry name" value="Tscrpt_reg_LuxR_C"/>
</dbReference>
<dbReference type="CDD" id="cd06170">
    <property type="entry name" value="LuxR_C_like"/>
    <property type="match status" value="1"/>
</dbReference>
<dbReference type="PRINTS" id="PR00038">
    <property type="entry name" value="HTHLUXR"/>
</dbReference>
<evidence type="ECO:0000259" key="3">
    <source>
        <dbReference type="PROSITE" id="PS50043"/>
    </source>
</evidence>
<dbReference type="SMART" id="SM00421">
    <property type="entry name" value="HTH_LUXR"/>
    <property type="match status" value="1"/>
</dbReference>
<dbReference type="InterPro" id="IPR027417">
    <property type="entry name" value="P-loop_NTPase"/>
</dbReference>
<dbReference type="PANTHER" id="PTHR16305:SF35">
    <property type="entry name" value="TRANSCRIPTIONAL ACTIVATOR DOMAIN"/>
    <property type="match status" value="1"/>
</dbReference>
<dbReference type="AlphaFoldDB" id="A0A7K0CEU0"/>
<dbReference type="PROSITE" id="PS50043">
    <property type="entry name" value="HTH_LUXR_2"/>
    <property type="match status" value="1"/>
</dbReference>
<reference evidence="4 5" key="1">
    <citation type="submission" date="2019-10" db="EMBL/GenBank/DDBJ databases">
        <title>Streptomyces smaragdinus sp. nov. and Streptomyces fabii sp. nov., isolated from the gut of fungus growing-termite Macrotermes natalensis.</title>
        <authorList>
            <person name="Schwitalla J."/>
            <person name="Benndorf R."/>
            <person name="Martin K."/>
            <person name="De Beer W."/>
            <person name="Kaster A.-K."/>
            <person name="Vollmers J."/>
            <person name="Poulsen M."/>
            <person name="Beemelmanns C."/>
        </authorList>
    </citation>
    <scope>NUCLEOTIDE SEQUENCE [LARGE SCALE GENOMIC DNA]</scope>
    <source>
        <strain evidence="4 5">RB5</strain>
    </source>
</reference>
<sequence>MAVGGPRLRGRRTECAALDRLVAAVRAGGSSVLVLRGEAGIGKTALLEYVRDSATGVRTAWAAGTEAESELAFGGLHQLCAPYLDRLDRLPEPQRGALATAFGLSAGPVPDRFLVGLAVLNLLADAAGEEPLVCLVDDAQWLDEVSAQTLAFVARRLDAEPVGLVLTVREPHPGPGPEHLPHLVIQPLDDSDSRALLDSVVPGLLDARVRERIVAEAGGNPLALLELPKGLTPMAGGFGRPDARPAGGVEESFVRRIRALPAGTRLLLLTAAAEPTGDPELLALAAGLLGVAADAAPAEDAGLITLGARVRFRHPLVRSAAYRAADPADRRRAHRALAGATDAGTDPDRRAWHLSHAATGQDEDVAAGLERSAGRAAARGGVAAAAALLERAAGLTPDPARRGLRALAAAGATYEAGAYDSALTLLDAAGLCPLDEGAAARSELLRGRIAFASRSAGAALPLLVAAGRRLEPLDAALARETYRDALYAALTAGRLPAGVQLTDVAEAVLAAPPGPRPERDDLLLAGLATVTTEGYAAGVPMMRRALAAYRDADLTGDEALGWLPFACRMAHNAWDFDTWSVLSERLTRLARETGSLSVLPSALLLRLSNRVYAGDLATAGKLVAEAATIAEVTGSRFIARYGALVLEPWRGREESTLRVVEALTRDAALADEGKVATAGQWACAVLYNGLGRYEEAYTAAEAGCANPQELGLALASTIELVEAAARSGRAERAADTARELTEMAGASGAPWALGAAACARAQVAEGPAADALYREAVGHLEVSGAGMTLVRTRLRYGEWLRRQGRRVDAREHLGAAYEEFGRMGAEAFAERARRELEATGRTVRKRTVETHTELTPQEAQIARLAGDGLTNAEIGAQLYLSTHTVEWHLRKVFAKLGITSRRRLGE</sequence>
<dbReference type="SUPFAM" id="SSF46894">
    <property type="entry name" value="C-terminal effector domain of the bipartite response regulators"/>
    <property type="match status" value="1"/>
</dbReference>
<dbReference type="Gene3D" id="1.10.10.10">
    <property type="entry name" value="Winged helix-like DNA-binding domain superfamily/Winged helix DNA-binding domain"/>
    <property type="match status" value="1"/>
</dbReference>